<keyword evidence="2" id="KW-0489">Methyltransferase</keyword>
<accession>A0ABV6KIN2</accession>
<dbReference type="InterPro" id="IPR029063">
    <property type="entry name" value="SAM-dependent_MTases_sf"/>
</dbReference>
<dbReference type="GO" id="GO:0032259">
    <property type="term" value="P:methylation"/>
    <property type="evidence" value="ECO:0007669"/>
    <property type="project" value="UniProtKB-KW"/>
</dbReference>
<dbReference type="GO" id="GO:0008168">
    <property type="term" value="F:methyltransferase activity"/>
    <property type="evidence" value="ECO:0007669"/>
    <property type="project" value="UniProtKB-KW"/>
</dbReference>
<dbReference type="PANTHER" id="PTHR45036">
    <property type="entry name" value="METHYLTRANSFERASE LIKE 7B"/>
    <property type="match status" value="1"/>
</dbReference>
<dbReference type="CDD" id="cd02440">
    <property type="entry name" value="AdoMet_MTases"/>
    <property type="match status" value="1"/>
</dbReference>
<protein>
    <submittedName>
        <fullName evidence="2">Class I SAM-dependent methyltransferase</fullName>
        <ecNumber evidence="2">2.1.1.-</ecNumber>
    </submittedName>
</protein>
<evidence type="ECO:0000313" key="2">
    <source>
        <dbReference type="EMBL" id="MFC0472780.1"/>
    </source>
</evidence>
<dbReference type="PANTHER" id="PTHR45036:SF1">
    <property type="entry name" value="METHYLTRANSFERASE LIKE 7A"/>
    <property type="match status" value="1"/>
</dbReference>
<keyword evidence="2" id="KW-0808">Transferase</keyword>
<dbReference type="Pfam" id="PF08241">
    <property type="entry name" value="Methyltransf_11"/>
    <property type="match status" value="1"/>
</dbReference>
<dbReference type="EMBL" id="JBHLUX010000087">
    <property type="protein sequence ID" value="MFC0472780.1"/>
    <property type="molecule type" value="Genomic_DNA"/>
</dbReference>
<dbReference type="RefSeq" id="WP_335962859.1">
    <property type="nucleotide sequence ID" value="NZ_JAXBLX010000036.1"/>
</dbReference>
<comment type="caution">
    <text evidence="2">The sequence shown here is derived from an EMBL/GenBank/DDBJ whole genome shotgun (WGS) entry which is preliminary data.</text>
</comment>
<proteinExistence type="predicted"/>
<evidence type="ECO:0000259" key="1">
    <source>
        <dbReference type="Pfam" id="PF08241"/>
    </source>
</evidence>
<dbReference type="InterPro" id="IPR013216">
    <property type="entry name" value="Methyltransf_11"/>
</dbReference>
<sequence length="195" mass="22327">MKKLFAAYYDAFMNPLEKRLITSWRKDLLKHAKGSVIEIGAGTGVNFPLYEHCDEVIAIEPNQHMIKKAIERKKQTSIPISIYETKAEKLPFPDHHFDTVVVTLVLCSVDEPSKVLLEIMRVLKPNGKVLLLEHVKMDHPIFSKFQTMFTPVWKQLCDGCHLNRKTEKYMKEAGFSFLAKQSYLSGFAVSIIATK</sequence>
<evidence type="ECO:0000313" key="3">
    <source>
        <dbReference type="Proteomes" id="UP001589838"/>
    </source>
</evidence>
<dbReference type="InterPro" id="IPR052356">
    <property type="entry name" value="Thiol_S-MT"/>
</dbReference>
<gene>
    <name evidence="2" type="ORF">ACFFHM_20415</name>
</gene>
<name>A0ABV6KIN2_9BACI</name>
<feature type="domain" description="Methyltransferase type 11" evidence="1">
    <location>
        <begin position="38"/>
        <end position="130"/>
    </location>
</feature>
<reference evidence="2 3" key="1">
    <citation type="submission" date="2024-09" db="EMBL/GenBank/DDBJ databases">
        <authorList>
            <person name="Sun Q."/>
            <person name="Mori K."/>
        </authorList>
    </citation>
    <scope>NUCLEOTIDE SEQUENCE [LARGE SCALE GENOMIC DNA]</scope>
    <source>
        <strain evidence="2 3">NCAIM B.02610</strain>
    </source>
</reference>
<dbReference type="EC" id="2.1.1.-" evidence="2"/>
<dbReference type="Proteomes" id="UP001589838">
    <property type="component" value="Unassembled WGS sequence"/>
</dbReference>
<organism evidence="2 3">
    <name type="scientific">Halalkalibacter kiskunsagensis</name>
    <dbReference type="NCBI Taxonomy" id="1548599"/>
    <lineage>
        <taxon>Bacteria</taxon>
        <taxon>Bacillati</taxon>
        <taxon>Bacillota</taxon>
        <taxon>Bacilli</taxon>
        <taxon>Bacillales</taxon>
        <taxon>Bacillaceae</taxon>
        <taxon>Halalkalibacter</taxon>
    </lineage>
</organism>
<keyword evidence="3" id="KW-1185">Reference proteome</keyword>
<dbReference type="Gene3D" id="3.40.50.150">
    <property type="entry name" value="Vaccinia Virus protein VP39"/>
    <property type="match status" value="1"/>
</dbReference>
<dbReference type="SUPFAM" id="SSF53335">
    <property type="entry name" value="S-adenosyl-L-methionine-dependent methyltransferases"/>
    <property type="match status" value="1"/>
</dbReference>